<accession>A0A8W8JJC4</accession>
<evidence type="ECO:0000313" key="1">
    <source>
        <dbReference type="EnsemblMetazoa" id="G18931.1:cds"/>
    </source>
</evidence>
<sequence length="153" mass="17159">MDFDDGFSSEDDYEVEDLINEIFESEEADDVDLEPEEDSSEIAIEESFARHMETVRKAVAGVPLSIALDVRYDTPGFSANRSSGVFMDTNTRAILQLEVGDSKEVGRHSPKMERLLIELGLLYLVHQSPLIVREIISDTSRNIISLPRTDASH</sequence>
<organism evidence="1 2">
    <name type="scientific">Magallana gigas</name>
    <name type="common">Pacific oyster</name>
    <name type="synonym">Crassostrea gigas</name>
    <dbReference type="NCBI Taxonomy" id="29159"/>
    <lineage>
        <taxon>Eukaryota</taxon>
        <taxon>Metazoa</taxon>
        <taxon>Spiralia</taxon>
        <taxon>Lophotrochozoa</taxon>
        <taxon>Mollusca</taxon>
        <taxon>Bivalvia</taxon>
        <taxon>Autobranchia</taxon>
        <taxon>Pteriomorphia</taxon>
        <taxon>Ostreida</taxon>
        <taxon>Ostreoidea</taxon>
        <taxon>Ostreidae</taxon>
        <taxon>Magallana</taxon>
    </lineage>
</organism>
<dbReference type="EnsemblMetazoa" id="G18931.1">
    <property type="protein sequence ID" value="G18931.1:cds"/>
    <property type="gene ID" value="G18931"/>
</dbReference>
<reference evidence="1" key="1">
    <citation type="submission" date="2022-08" db="UniProtKB">
        <authorList>
            <consortium name="EnsemblMetazoa"/>
        </authorList>
    </citation>
    <scope>IDENTIFICATION</scope>
    <source>
        <strain evidence="1">05x7-T-G4-1.051#20</strain>
    </source>
</reference>
<keyword evidence="2" id="KW-1185">Reference proteome</keyword>
<protein>
    <submittedName>
        <fullName evidence="1">Uncharacterized protein</fullName>
    </submittedName>
</protein>
<proteinExistence type="predicted"/>
<name>A0A8W8JJC4_MAGGI</name>
<dbReference type="Proteomes" id="UP000005408">
    <property type="component" value="Unassembled WGS sequence"/>
</dbReference>
<dbReference type="AlphaFoldDB" id="A0A8W8JJC4"/>
<evidence type="ECO:0000313" key="2">
    <source>
        <dbReference type="Proteomes" id="UP000005408"/>
    </source>
</evidence>